<dbReference type="CDD" id="cd23415">
    <property type="entry name" value="beta-trefoil_Ricin_AH"/>
    <property type="match status" value="1"/>
</dbReference>
<evidence type="ECO:0000313" key="2">
    <source>
        <dbReference type="Proteomes" id="UP000679950"/>
    </source>
</evidence>
<accession>A0ABQ4KPN1</accession>
<sequence>MMRIKWKTFIHGVTTAIVALMVMGIIAFPASAEQSEETSIQASASIQTFKNQWTGKYMGSNPLIRNNMEQSAINPNMFVNIKPASINSPEKWRVEHWRDGTVELRHYSINYALDDSAHGFRFYPRNKSQYQSWWVVRHSDGTISFRNQKTGRCIDDTTQYGLRTAPCNYLAYQRFY</sequence>
<name>A0ABQ4KPN1_9BACI</name>
<organism evidence="1 2">
    <name type="scientific">Lederbergia ruris</name>
    <dbReference type="NCBI Taxonomy" id="217495"/>
    <lineage>
        <taxon>Bacteria</taxon>
        <taxon>Bacillati</taxon>
        <taxon>Bacillota</taxon>
        <taxon>Bacilli</taxon>
        <taxon>Bacillales</taxon>
        <taxon>Bacillaceae</taxon>
        <taxon>Lederbergia</taxon>
    </lineage>
</organism>
<evidence type="ECO:0000313" key="1">
    <source>
        <dbReference type="EMBL" id="GIN59885.1"/>
    </source>
</evidence>
<proteinExistence type="predicted"/>
<protein>
    <submittedName>
        <fullName evidence="1">Uncharacterized protein</fullName>
    </submittedName>
</protein>
<gene>
    <name evidence="1" type="ORF">J8TS2_42040</name>
</gene>
<comment type="caution">
    <text evidence="1">The sequence shown here is derived from an EMBL/GenBank/DDBJ whole genome shotgun (WGS) entry which is preliminary data.</text>
</comment>
<reference evidence="1 2" key="1">
    <citation type="submission" date="2021-03" db="EMBL/GenBank/DDBJ databases">
        <title>Antimicrobial resistance genes in bacteria isolated from Japanese honey, and their potential for conferring macrolide and lincosamide resistance in the American foulbrood pathogen Paenibacillus larvae.</title>
        <authorList>
            <person name="Okamoto M."/>
            <person name="Kumagai M."/>
            <person name="Kanamori H."/>
            <person name="Takamatsu D."/>
        </authorList>
    </citation>
    <scope>NUCLEOTIDE SEQUENCE [LARGE SCALE GENOMIC DNA]</scope>
    <source>
        <strain evidence="1 2">J8TS2</strain>
    </source>
</reference>
<dbReference type="RefSeq" id="WP_212967538.1">
    <property type="nucleotide sequence ID" value="NZ_BORB01000067.1"/>
</dbReference>
<dbReference type="EMBL" id="BORB01000067">
    <property type="protein sequence ID" value="GIN59885.1"/>
    <property type="molecule type" value="Genomic_DNA"/>
</dbReference>
<dbReference type="Proteomes" id="UP000679950">
    <property type="component" value="Unassembled WGS sequence"/>
</dbReference>
<dbReference type="SUPFAM" id="SSF50370">
    <property type="entry name" value="Ricin B-like lectins"/>
    <property type="match status" value="1"/>
</dbReference>
<dbReference type="InterPro" id="IPR035992">
    <property type="entry name" value="Ricin_B-like_lectins"/>
</dbReference>
<dbReference type="Gene3D" id="2.80.10.50">
    <property type="match status" value="1"/>
</dbReference>
<keyword evidence="2" id="KW-1185">Reference proteome</keyword>